<proteinExistence type="predicted"/>
<dbReference type="InterPro" id="IPR037171">
    <property type="entry name" value="NagB/RpiA_transferase-like"/>
</dbReference>
<dbReference type="Proteomes" id="UP000285146">
    <property type="component" value="Unassembled WGS sequence"/>
</dbReference>
<accession>A0A423WUM6</accession>
<dbReference type="InParanoid" id="A0A423WUM6"/>
<dbReference type="STRING" id="1230097.A0A423WUM6"/>
<evidence type="ECO:0000313" key="2">
    <source>
        <dbReference type="Proteomes" id="UP000285146"/>
    </source>
</evidence>
<dbReference type="EMBL" id="LKEB01000040">
    <property type="protein sequence ID" value="ROW07039.1"/>
    <property type="molecule type" value="Genomic_DNA"/>
</dbReference>
<evidence type="ECO:0008006" key="3">
    <source>
        <dbReference type="Google" id="ProtNLM"/>
    </source>
</evidence>
<dbReference type="InterPro" id="IPR024185">
    <property type="entry name" value="FTHF_cligase-like_sf"/>
</dbReference>
<protein>
    <recommendedName>
        <fullName evidence="3">5-formyltetrahydrofolate cyclo-ligase</fullName>
    </recommendedName>
</protein>
<dbReference type="SUPFAM" id="SSF100950">
    <property type="entry name" value="NagB/RpiA/CoA transferase-like"/>
    <property type="match status" value="1"/>
</dbReference>
<reference evidence="1 2" key="1">
    <citation type="submission" date="2015-09" db="EMBL/GenBank/DDBJ databases">
        <title>Host preference determinants of Valsa canker pathogens revealed by comparative genomics.</title>
        <authorList>
            <person name="Yin Z."/>
            <person name="Huang L."/>
        </authorList>
    </citation>
    <scope>NUCLEOTIDE SEQUENCE [LARGE SCALE GENOMIC DNA]</scope>
    <source>
        <strain evidence="1 2">SXYLt</strain>
    </source>
</reference>
<dbReference type="InterPro" id="IPR002698">
    <property type="entry name" value="FTHF_cligase"/>
</dbReference>
<dbReference type="Gene3D" id="3.40.50.10420">
    <property type="entry name" value="NagB/RpiA/CoA transferase-like"/>
    <property type="match status" value="1"/>
</dbReference>
<name>A0A423WUM6_9PEZI</name>
<dbReference type="AlphaFoldDB" id="A0A423WUM6"/>
<dbReference type="PANTHER" id="PTHR13017:SF0">
    <property type="entry name" value="METHENYLTETRAHYDROFOLATE SYNTHASE DOMAIN-CONTAINING PROTEIN"/>
    <property type="match status" value="1"/>
</dbReference>
<dbReference type="Pfam" id="PF01812">
    <property type="entry name" value="5-FTHF_cyc-lig"/>
    <property type="match status" value="1"/>
</dbReference>
<dbReference type="OrthoDB" id="433414at2759"/>
<gene>
    <name evidence="1" type="ORF">VPNG_06604</name>
</gene>
<dbReference type="PANTHER" id="PTHR13017">
    <property type="entry name" value="5-FORMYLTETRAHYDROFOLATE CYCLO-LIGASE-RELATED"/>
    <property type="match status" value="1"/>
</dbReference>
<evidence type="ECO:0000313" key="1">
    <source>
        <dbReference type="EMBL" id="ROW07039.1"/>
    </source>
</evidence>
<comment type="caution">
    <text evidence="1">The sequence shown here is derived from an EMBL/GenBank/DDBJ whole genome shotgun (WGS) entry which is preliminary data.</text>
</comment>
<sequence length="260" mass="28734">MSGMSLHGGPEHKAAVRSKVWRELRKVAYPDSRFHFDFSSFITDFEGSQAANDRLLALPAFKSCSCVFITPDNCLEYLREKTLEAGIKILITSYGIRRGFWLLDPAEINPALFRYAATLDGMEKVARPVSLQDIVTMDLKVGLMVTGTGAINEKGIRFGKGHGFFDLEWGMLFSTGVVKSTTVTAAVVHDCQLLTEELIPECFDTTCDLVATPTKLIKACITNKPTCGILWDRLEAGMLEDIPPLQEMKDSFPETARASA</sequence>
<keyword evidence="2" id="KW-1185">Reference proteome</keyword>
<dbReference type="GO" id="GO:0005737">
    <property type="term" value="C:cytoplasm"/>
    <property type="evidence" value="ECO:0007669"/>
    <property type="project" value="TreeGrafter"/>
</dbReference>
<organism evidence="1 2">
    <name type="scientific">Cytospora leucostoma</name>
    <dbReference type="NCBI Taxonomy" id="1230097"/>
    <lineage>
        <taxon>Eukaryota</taxon>
        <taxon>Fungi</taxon>
        <taxon>Dikarya</taxon>
        <taxon>Ascomycota</taxon>
        <taxon>Pezizomycotina</taxon>
        <taxon>Sordariomycetes</taxon>
        <taxon>Sordariomycetidae</taxon>
        <taxon>Diaporthales</taxon>
        <taxon>Cytosporaceae</taxon>
        <taxon>Cytospora</taxon>
    </lineage>
</organism>